<dbReference type="InParanoid" id="A0A0C3DHA0"/>
<dbReference type="Proteomes" id="UP000053989">
    <property type="component" value="Unassembled WGS sequence"/>
</dbReference>
<reference evidence="3" key="2">
    <citation type="submission" date="2015-01" db="EMBL/GenBank/DDBJ databases">
        <title>Evolutionary Origins and Diversification of the Mycorrhizal Mutualists.</title>
        <authorList>
            <consortium name="DOE Joint Genome Institute"/>
            <consortium name="Mycorrhizal Genomics Consortium"/>
            <person name="Kohler A."/>
            <person name="Kuo A."/>
            <person name="Nagy L.G."/>
            <person name="Floudas D."/>
            <person name="Copeland A."/>
            <person name="Barry K.W."/>
            <person name="Cichocki N."/>
            <person name="Veneault-Fourrey C."/>
            <person name="LaButti K."/>
            <person name="Lindquist E.A."/>
            <person name="Lipzen A."/>
            <person name="Lundell T."/>
            <person name="Morin E."/>
            <person name="Murat C."/>
            <person name="Riley R."/>
            <person name="Ohm R."/>
            <person name="Sun H."/>
            <person name="Tunlid A."/>
            <person name="Henrissat B."/>
            <person name="Grigoriev I.V."/>
            <person name="Hibbett D.S."/>
            <person name="Martin F."/>
        </authorList>
    </citation>
    <scope>NUCLEOTIDE SEQUENCE [LARGE SCALE GENOMIC DNA]</scope>
    <source>
        <strain evidence="3">Foug A</strain>
    </source>
</reference>
<reference evidence="2 3" key="1">
    <citation type="submission" date="2014-04" db="EMBL/GenBank/DDBJ databases">
        <authorList>
            <consortium name="DOE Joint Genome Institute"/>
            <person name="Kuo A."/>
            <person name="Kohler A."/>
            <person name="Nagy L.G."/>
            <person name="Floudas D."/>
            <person name="Copeland A."/>
            <person name="Barry K.W."/>
            <person name="Cichocki N."/>
            <person name="Veneault-Fourrey C."/>
            <person name="LaButti K."/>
            <person name="Lindquist E.A."/>
            <person name="Lipzen A."/>
            <person name="Lundell T."/>
            <person name="Morin E."/>
            <person name="Murat C."/>
            <person name="Sun H."/>
            <person name="Tunlid A."/>
            <person name="Henrissat B."/>
            <person name="Grigoriev I.V."/>
            <person name="Hibbett D.S."/>
            <person name="Martin F."/>
            <person name="Nordberg H.P."/>
            <person name="Cantor M.N."/>
            <person name="Hua S.X."/>
        </authorList>
    </citation>
    <scope>NUCLEOTIDE SEQUENCE [LARGE SCALE GENOMIC DNA]</scope>
    <source>
        <strain evidence="2 3">Foug A</strain>
    </source>
</reference>
<feature type="region of interest" description="Disordered" evidence="1">
    <location>
        <begin position="154"/>
        <end position="173"/>
    </location>
</feature>
<dbReference type="AlphaFoldDB" id="A0A0C3DHA0"/>
<protein>
    <submittedName>
        <fullName evidence="2">Uncharacterized protein</fullName>
    </submittedName>
</protein>
<evidence type="ECO:0000313" key="2">
    <source>
        <dbReference type="EMBL" id="KIM55461.1"/>
    </source>
</evidence>
<feature type="compositionally biased region" description="Basic and acidic residues" evidence="1">
    <location>
        <begin position="157"/>
        <end position="173"/>
    </location>
</feature>
<keyword evidence="3" id="KW-1185">Reference proteome</keyword>
<dbReference type="HOGENOM" id="CLU_1548517_0_0_1"/>
<evidence type="ECO:0000313" key="3">
    <source>
        <dbReference type="Proteomes" id="UP000053989"/>
    </source>
</evidence>
<gene>
    <name evidence="2" type="ORF">SCLCIDRAFT_1221150</name>
</gene>
<organism evidence="2 3">
    <name type="scientific">Scleroderma citrinum Foug A</name>
    <dbReference type="NCBI Taxonomy" id="1036808"/>
    <lineage>
        <taxon>Eukaryota</taxon>
        <taxon>Fungi</taxon>
        <taxon>Dikarya</taxon>
        <taxon>Basidiomycota</taxon>
        <taxon>Agaricomycotina</taxon>
        <taxon>Agaricomycetes</taxon>
        <taxon>Agaricomycetidae</taxon>
        <taxon>Boletales</taxon>
        <taxon>Sclerodermatineae</taxon>
        <taxon>Sclerodermataceae</taxon>
        <taxon>Scleroderma</taxon>
    </lineage>
</organism>
<dbReference type="EMBL" id="KN822135">
    <property type="protein sequence ID" value="KIM55461.1"/>
    <property type="molecule type" value="Genomic_DNA"/>
</dbReference>
<sequence>MASLGHSESFMGSPGDTGILHQLVQSRCCRTLSCVTVPFLFAVAVGSFTLNVPRVVAVSLFVPTRPLSIRPKTIFRFAVPRFSTANLGGSILSPLVPSTARDLSLCRVDAYAWLSDVHHAGSTSLVCFFVLGFNASRYAFDVFAWVPEPFASPTCTSKKERPAERDIQRGLEV</sequence>
<accession>A0A0C3DHA0</accession>
<name>A0A0C3DHA0_9AGAM</name>
<evidence type="ECO:0000256" key="1">
    <source>
        <dbReference type="SAM" id="MobiDB-lite"/>
    </source>
</evidence>
<proteinExistence type="predicted"/>